<keyword evidence="1" id="KW-0812">Transmembrane</keyword>
<proteinExistence type="predicted"/>
<accession>A0ABV6CC21</accession>
<reference evidence="2 3" key="1">
    <citation type="submission" date="2024-09" db="EMBL/GenBank/DDBJ databases">
        <authorList>
            <person name="Sun Q."/>
            <person name="Mori K."/>
        </authorList>
    </citation>
    <scope>NUCLEOTIDE SEQUENCE [LARGE SCALE GENOMIC DNA]</scope>
    <source>
        <strain evidence="2 3">CCM 8545</strain>
    </source>
</reference>
<keyword evidence="1" id="KW-0472">Membrane</keyword>
<keyword evidence="1" id="KW-1133">Transmembrane helix</keyword>
<gene>
    <name evidence="2" type="ORF">ACFFIT_10645</name>
</gene>
<evidence type="ECO:0000313" key="3">
    <source>
        <dbReference type="Proteomes" id="UP001589758"/>
    </source>
</evidence>
<evidence type="ECO:0000256" key="1">
    <source>
        <dbReference type="SAM" id="Phobius"/>
    </source>
</evidence>
<comment type="caution">
    <text evidence="2">The sequence shown here is derived from an EMBL/GenBank/DDBJ whole genome shotgun (WGS) entry which is preliminary data.</text>
</comment>
<keyword evidence="3" id="KW-1185">Reference proteome</keyword>
<protein>
    <submittedName>
        <fullName evidence="2">Uncharacterized protein</fullName>
    </submittedName>
</protein>
<organism evidence="2 3">
    <name type="scientific">Thorsellia kenyensis</name>
    <dbReference type="NCBI Taxonomy" id="1549888"/>
    <lineage>
        <taxon>Bacteria</taxon>
        <taxon>Pseudomonadati</taxon>
        <taxon>Pseudomonadota</taxon>
        <taxon>Gammaproteobacteria</taxon>
        <taxon>Enterobacterales</taxon>
        <taxon>Thorselliaceae</taxon>
        <taxon>Thorsellia</taxon>
    </lineage>
</organism>
<dbReference type="RefSeq" id="WP_385877652.1">
    <property type="nucleotide sequence ID" value="NZ_JBHLXE010000104.1"/>
</dbReference>
<dbReference type="EMBL" id="JBHLXE010000104">
    <property type="protein sequence ID" value="MFC0180532.1"/>
    <property type="molecule type" value="Genomic_DNA"/>
</dbReference>
<dbReference type="Proteomes" id="UP001589758">
    <property type="component" value="Unassembled WGS sequence"/>
</dbReference>
<evidence type="ECO:0000313" key="2">
    <source>
        <dbReference type="EMBL" id="MFC0180532.1"/>
    </source>
</evidence>
<feature type="transmembrane region" description="Helical" evidence="1">
    <location>
        <begin position="20"/>
        <end position="42"/>
    </location>
</feature>
<sequence length="63" mass="6810">MTIDISAFSEKPVNPRPTRLGYKSALLGVLTILQSILIVSLVEPPVLQAKKHNNQSSAQLLGL</sequence>
<name>A0ABV6CC21_9GAMM</name>